<gene>
    <name evidence="1" type="ORF">QFI96_018220</name>
</gene>
<accession>A0ABU9FB86</accession>
<comment type="caution">
    <text evidence="1">The sequence shown here is derived from an EMBL/GenBank/DDBJ whole genome shotgun (WGS) entry which is preliminary data.</text>
</comment>
<dbReference type="Proteomes" id="UP001312893">
    <property type="component" value="Unassembled WGS sequence"/>
</dbReference>
<dbReference type="SUPFAM" id="SSF52266">
    <property type="entry name" value="SGNH hydrolase"/>
    <property type="match status" value="1"/>
</dbReference>
<organism evidence="1 2">
    <name type="scientific">Raoultella lignicola</name>
    <dbReference type="NCBI Taxonomy" id="3040939"/>
    <lineage>
        <taxon>Bacteria</taxon>
        <taxon>Pseudomonadati</taxon>
        <taxon>Pseudomonadota</taxon>
        <taxon>Gammaproteobacteria</taxon>
        <taxon>Enterobacterales</taxon>
        <taxon>Enterobacteriaceae</taxon>
        <taxon>Klebsiella/Raoultella group</taxon>
        <taxon>Raoultella</taxon>
    </lineage>
</organism>
<evidence type="ECO:0000313" key="2">
    <source>
        <dbReference type="Proteomes" id="UP001312893"/>
    </source>
</evidence>
<sequence length="858" mass="92116">MSVPSQTPYNIYTANGLTTVFAYQFMIMTAGDLEVSINGTTVASGFTVQGAGQTNGGQVVFITPPANGDVVMLLRKVAIKRDTDYQDNGDLLAETINADFDRLWLAMQQAFLSDSLSLKRPLLGGPYNAGNLKIINLQNPTNPQDATTKAWVDLQYSVPTSEAKQAAAEAKAARNETVAIATKFGDVDNAITVATEARDTALDAAARGEIYAERAENAAENAQNIADANTYYTTPEDPDGTIAGLAGTAEGGSFRVGTGPGKPFIYYLKLNGLAVEIAGDDRLATDDSPGGVIVSNDDGQYTFIQSAAGNTVINGNEVFDSTNMVELTNDDGQVITVVNYRGNVVIGGCEVSQNNNVFSIENDDGLRMTLFDEEGNSTSGGSEPVGADWYLKYAQNNIANANRISNTTLTNIPPLSSKYIQFLFLGQSYMSAQEGWSAKTKTQPLDNLMLGDSTRPIRMGGFGTWESMGGADVLKPLIATVQTYSDTSVLLTPEQVAALAPGNSALGEDIPVGFLNLLRKSYLSRKQLRSDANHQFIATNCGISGRNLNCLMNSADWNRVPRSAEIIKGIADSEGATSQLGAIVIGHGEYDSIGTNNSTYLARPTRADYLEGLNLYITKVRESVGRDVYSMSDYASIPVFLYQVGGTYTNDSTNMGVAMAQMDAAMTMENVFLVGSYSFMPDKTAHLSPNSYRWLSMFFAKTAIRTLLEQRASNSCYITSAIANGKEIVININSPSYPIISQPAYLVNSPVLYSDLGFTVIVNGVRESILSAEIVSQSQVRLTMANDVTGSATIRYADKTYHGGLGNIFDSDSTESMYTYEYIEGSGDYPASNIPALTGKKYPLNNPLLAASVSVEIL</sequence>
<protein>
    <recommendedName>
        <fullName evidence="3">Tail fiber protein</fullName>
    </recommendedName>
</protein>
<keyword evidence="2" id="KW-1185">Reference proteome</keyword>
<evidence type="ECO:0000313" key="1">
    <source>
        <dbReference type="EMBL" id="MEL0553633.1"/>
    </source>
</evidence>
<dbReference type="RefSeq" id="WP_331851432.1">
    <property type="nucleotide sequence ID" value="NZ_JARXNK020000105.1"/>
</dbReference>
<evidence type="ECO:0008006" key="3">
    <source>
        <dbReference type="Google" id="ProtNLM"/>
    </source>
</evidence>
<name>A0ABU9FB86_9ENTR</name>
<reference evidence="1 2" key="1">
    <citation type="submission" date="2024-04" db="EMBL/GenBank/DDBJ databases">
        <title>Two novel Raoultella species associated with bleeding cankers of broadleaf hosts, Raoultella scottia sp. nov. and Raoultella lignicola sp. nov.</title>
        <authorList>
            <person name="Brady C.L."/>
        </authorList>
    </citation>
    <scope>NUCLEOTIDE SEQUENCE [LARGE SCALE GENOMIC DNA]</scope>
    <source>
        <strain evidence="1 2">TW_WC1a.1</strain>
    </source>
</reference>
<proteinExistence type="predicted"/>
<dbReference type="EMBL" id="JARXNK020000105">
    <property type="protein sequence ID" value="MEL0553633.1"/>
    <property type="molecule type" value="Genomic_DNA"/>
</dbReference>